<protein>
    <submittedName>
        <fullName evidence="5">Uncharacterized protein</fullName>
    </submittedName>
</protein>
<feature type="region of interest" description="Disordered" evidence="4">
    <location>
        <begin position="200"/>
        <end position="226"/>
    </location>
</feature>
<comment type="caution">
    <text evidence="5">The sequence shown here is derived from an EMBL/GenBank/DDBJ whole genome shotgun (WGS) entry which is preliminary data.</text>
</comment>
<dbReference type="PANTHER" id="PTHR12940">
    <property type="entry name" value="ES-2 PROTEIN - RELATED"/>
    <property type="match status" value="1"/>
</dbReference>
<reference evidence="5" key="1">
    <citation type="journal article" date="2019" name="G3 (Bethesda)">
        <title>Genome Assemblies of Two Rare Opportunistic Yeast Pathogens: Diutina rugosa (syn. Candida rugosa) and Trichomonascus ciferrii (syn. Candida ciferrii).</title>
        <authorList>
            <person name="Mixao V."/>
            <person name="Saus E."/>
            <person name="Hansen A.P."/>
            <person name="Lass-Florl C."/>
            <person name="Gabaldon T."/>
        </authorList>
    </citation>
    <scope>NUCLEOTIDE SEQUENCE</scope>
    <source>
        <strain evidence="5">CBS 4856</strain>
    </source>
</reference>
<dbReference type="Proteomes" id="UP000761534">
    <property type="component" value="Unassembled WGS sequence"/>
</dbReference>
<evidence type="ECO:0000313" key="6">
    <source>
        <dbReference type="Proteomes" id="UP000761534"/>
    </source>
</evidence>
<comment type="subcellular location">
    <subcellularLocation>
        <location evidence="1">Nucleus</location>
    </subcellularLocation>
</comment>
<feature type="compositionally biased region" description="Basic and acidic residues" evidence="4">
    <location>
        <begin position="1"/>
        <end position="10"/>
    </location>
</feature>
<feature type="compositionally biased region" description="Basic and acidic residues" evidence="4">
    <location>
        <begin position="158"/>
        <end position="178"/>
    </location>
</feature>
<name>A0A642V9Z3_9ASCO</name>
<feature type="region of interest" description="Disordered" evidence="4">
    <location>
        <begin position="158"/>
        <end position="181"/>
    </location>
</feature>
<feature type="compositionally biased region" description="Polar residues" evidence="4">
    <location>
        <begin position="201"/>
        <end position="221"/>
    </location>
</feature>
<dbReference type="GO" id="GO:0071013">
    <property type="term" value="C:catalytic step 2 spliceosome"/>
    <property type="evidence" value="ECO:0007669"/>
    <property type="project" value="TreeGrafter"/>
</dbReference>
<feature type="region of interest" description="Disordered" evidence="4">
    <location>
        <begin position="1"/>
        <end position="45"/>
    </location>
</feature>
<dbReference type="VEuPathDB" id="FungiDB:TRICI_001184"/>
<keyword evidence="6" id="KW-1185">Reference proteome</keyword>
<dbReference type="AlphaFoldDB" id="A0A642V9Z3"/>
<evidence type="ECO:0000256" key="2">
    <source>
        <dbReference type="ARBA" id="ARBA00009072"/>
    </source>
</evidence>
<evidence type="ECO:0000313" key="5">
    <source>
        <dbReference type="EMBL" id="KAA8916658.1"/>
    </source>
</evidence>
<dbReference type="EMBL" id="SWFS01000091">
    <property type="protein sequence ID" value="KAA8916658.1"/>
    <property type="molecule type" value="Genomic_DNA"/>
</dbReference>
<feature type="region of interest" description="Disordered" evidence="4">
    <location>
        <begin position="277"/>
        <end position="303"/>
    </location>
</feature>
<accession>A0A642V9Z3</accession>
<organism evidence="5 6">
    <name type="scientific">Trichomonascus ciferrii</name>
    <dbReference type="NCBI Taxonomy" id="44093"/>
    <lineage>
        <taxon>Eukaryota</taxon>
        <taxon>Fungi</taxon>
        <taxon>Dikarya</taxon>
        <taxon>Ascomycota</taxon>
        <taxon>Saccharomycotina</taxon>
        <taxon>Dipodascomycetes</taxon>
        <taxon>Dipodascales</taxon>
        <taxon>Trichomonascaceae</taxon>
        <taxon>Trichomonascus</taxon>
        <taxon>Trichomonascus ciferrii complex</taxon>
    </lineage>
</organism>
<sequence>MNSGTERKEVSSPQLTTSEGGKMMLHIPRGNRDSTRRTEVTPYKYKRPSTVLEEDNYHSSLEEIIARDYFPAVKTIQEKIDQLDGDTKDQVMKDVSTLTVSEFQEKYTTEDNASFGQIIEKEIIKKRKKRDSMKAIEGNKARVTKQLEAKKQERLLKDESFAEDQRNLQKRGLEDKRPSTLNSWSHREQNTLMFPVDTHYGTPSKNGTVTPTNTRLATEPSSGEEANRQMVISALNRKSSDFSFSGYDLVSKNGYTMPNASKNDKLLDSMLDERKHIKQKEQGRTTHVGTSSNLPSSSRRTQVLTPAASRLVKNSAGLYTKNGFSFNVTPRRTSK</sequence>
<dbReference type="InterPro" id="IPR019148">
    <property type="entry name" value="Nuclear_protein_DGCR14_ESS-2"/>
</dbReference>
<dbReference type="OrthoDB" id="19679at2759"/>
<gene>
    <name evidence="5" type="ORF">TRICI_001184</name>
</gene>
<dbReference type="PANTHER" id="PTHR12940:SF0">
    <property type="entry name" value="SPLICING FACTOR ESS-2 HOMOLOG"/>
    <property type="match status" value="1"/>
</dbReference>
<feature type="compositionally biased region" description="Polar residues" evidence="4">
    <location>
        <begin position="285"/>
        <end position="303"/>
    </location>
</feature>
<evidence type="ECO:0000256" key="4">
    <source>
        <dbReference type="SAM" id="MobiDB-lite"/>
    </source>
</evidence>
<evidence type="ECO:0000256" key="1">
    <source>
        <dbReference type="ARBA" id="ARBA00004123"/>
    </source>
</evidence>
<comment type="similarity">
    <text evidence="2">Belongs to the ESS2 family.</text>
</comment>
<keyword evidence="3" id="KW-0539">Nucleus</keyword>
<feature type="compositionally biased region" description="Basic and acidic residues" evidence="4">
    <location>
        <begin position="30"/>
        <end position="39"/>
    </location>
</feature>
<dbReference type="Pfam" id="PF09751">
    <property type="entry name" value="Es2"/>
    <property type="match status" value="2"/>
</dbReference>
<evidence type="ECO:0000256" key="3">
    <source>
        <dbReference type="ARBA" id="ARBA00023242"/>
    </source>
</evidence>
<proteinExistence type="inferred from homology"/>